<gene>
    <name evidence="1" type="ORF">GCM10007877_39360</name>
</gene>
<organism evidence="1 2">
    <name type="scientific">Marinibactrum halimedae</name>
    <dbReference type="NCBI Taxonomy" id="1444977"/>
    <lineage>
        <taxon>Bacteria</taxon>
        <taxon>Pseudomonadati</taxon>
        <taxon>Pseudomonadota</taxon>
        <taxon>Gammaproteobacteria</taxon>
        <taxon>Cellvibrionales</taxon>
        <taxon>Cellvibrionaceae</taxon>
        <taxon>Marinibactrum</taxon>
    </lineage>
</organism>
<keyword evidence="2" id="KW-1185">Reference proteome</keyword>
<protein>
    <submittedName>
        <fullName evidence="1">Uncharacterized protein</fullName>
    </submittedName>
</protein>
<proteinExistence type="predicted"/>
<dbReference type="EMBL" id="BSPD01000103">
    <property type="protein sequence ID" value="GLS28217.1"/>
    <property type="molecule type" value="Genomic_DNA"/>
</dbReference>
<name>A0AA37TB63_9GAMM</name>
<reference evidence="1 2" key="1">
    <citation type="journal article" date="2014" name="Int. J. Syst. Evol. Microbiol.">
        <title>Complete genome sequence of Corynebacterium casei LMG S-19264T (=DSM 44701T), isolated from a smear-ripened cheese.</title>
        <authorList>
            <consortium name="US DOE Joint Genome Institute (JGI-PGF)"/>
            <person name="Walter F."/>
            <person name="Albersmeier A."/>
            <person name="Kalinowski J."/>
            <person name="Ruckert C."/>
        </authorList>
    </citation>
    <scope>NUCLEOTIDE SEQUENCE [LARGE SCALE GENOMIC DNA]</scope>
    <source>
        <strain evidence="1 2">NBRC 110095</strain>
    </source>
</reference>
<dbReference type="AlphaFoldDB" id="A0AA37TB63"/>
<accession>A0AA37TB63</accession>
<dbReference type="Proteomes" id="UP001156870">
    <property type="component" value="Unassembled WGS sequence"/>
</dbReference>
<sequence>MKDKCNVYLGSQNHRIIKKKSIKSKAYINDNSTNITRKKQLKMCERDVCNIERTHRATFSF</sequence>
<evidence type="ECO:0000313" key="1">
    <source>
        <dbReference type="EMBL" id="GLS28217.1"/>
    </source>
</evidence>
<comment type="caution">
    <text evidence="1">The sequence shown here is derived from an EMBL/GenBank/DDBJ whole genome shotgun (WGS) entry which is preliminary data.</text>
</comment>
<evidence type="ECO:0000313" key="2">
    <source>
        <dbReference type="Proteomes" id="UP001156870"/>
    </source>
</evidence>